<keyword evidence="1" id="KW-0479">Metal-binding</keyword>
<accession>A0AAV9X4J8</accession>
<dbReference type="PROSITE" id="PS00028">
    <property type="entry name" value="ZINC_FINGER_C2H2_1"/>
    <property type="match status" value="2"/>
</dbReference>
<sequence>MDMQDSNPKGFYATASKIFETIAREEETAASRANEDPLFYPAFGNSKSDYQNDVRPFYMLWTGFSTMKSFAWEDKYRYRDAPDRRVKRLMEKENKKLRETAIREFNDTVKQFVLFIRKRDPRYLPNFQSEEERNAAAREASKTQSQRARMENAAKLANYTEAEWSKTKDVWEGDETDEEDEDEAEPTVEFECVACNKSFKTEQQMEMHEKSKKHIKMVQTIKRQMRKDGVAMNLESEEPSKGKAKKAKNRKEAVEDEDEEDASFELVSEEDSPTELAEHENDESDESLAKDAEKINIIDDAETPEADEVEDNESKDATENEPKDQPQQAKSAKKTRRRAKQSKEQPEQGNKCGVCGESFDSRTKLFQHIRVEGHATPVPTKKNKR</sequence>
<dbReference type="Pfam" id="PF21884">
    <property type="entry name" value="ZUO1-like_ZHD"/>
    <property type="match status" value="1"/>
</dbReference>
<name>A0AAV9X4J8_9PEZI</name>
<protein>
    <recommendedName>
        <fullName evidence="6">C2H2-type domain-containing protein</fullName>
    </recommendedName>
</protein>
<dbReference type="AlphaFoldDB" id="A0AAV9X4J8"/>
<dbReference type="SUPFAM" id="SSF57667">
    <property type="entry name" value="beta-beta-alpha zinc fingers"/>
    <property type="match status" value="1"/>
</dbReference>
<feature type="compositionally biased region" description="Basic and acidic residues" evidence="5">
    <location>
        <begin position="287"/>
        <end position="297"/>
    </location>
</feature>
<keyword evidence="2 4" id="KW-0863">Zinc-finger</keyword>
<proteinExistence type="predicted"/>
<feature type="domain" description="C2H2-type" evidence="6">
    <location>
        <begin position="350"/>
        <end position="379"/>
    </location>
</feature>
<dbReference type="PANTHER" id="PTHR44029:SF1">
    <property type="entry name" value="DNAJ HOMOLOG SUBFAMILY C MEMBER 21"/>
    <property type="match status" value="1"/>
</dbReference>
<dbReference type="PROSITE" id="PS50157">
    <property type="entry name" value="ZINC_FINGER_C2H2_2"/>
    <property type="match status" value="2"/>
</dbReference>
<feature type="compositionally biased region" description="Basic residues" evidence="5">
    <location>
        <begin position="331"/>
        <end position="340"/>
    </location>
</feature>
<evidence type="ECO:0000313" key="7">
    <source>
        <dbReference type="EMBL" id="KAK6535662.1"/>
    </source>
</evidence>
<dbReference type="Pfam" id="PF00096">
    <property type="entry name" value="zf-C2H2"/>
    <property type="match status" value="1"/>
</dbReference>
<evidence type="ECO:0000256" key="2">
    <source>
        <dbReference type="ARBA" id="ARBA00022771"/>
    </source>
</evidence>
<feature type="compositionally biased region" description="Acidic residues" evidence="5">
    <location>
        <begin position="299"/>
        <end position="311"/>
    </location>
</feature>
<comment type="caution">
    <text evidence="7">The sequence shown here is derived from an EMBL/GenBank/DDBJ whole genome shotgun (WGS) entry which is preliminary data.</text>
</comment>
<dbReference type="GO" id="GO:0003676">
    <property type="term" value="F:nucleic acid binding"/>
    <property type="evidence" value="ECO:0007669"/>
    <property type="project" value="InterPro"/>
</dbReference>
<dbReference type="InterPro" id="IPR036236">
    <property type="entry name" value="Znf_C2H2_sf"/>
</dbReference>
<dbReference type="Gene3D" id="3.30.160.60">
    <property type="entry name" value="Classic Zinc Finger"/>
    <property type="match status" value="1"/>
</dbReference>
<feature type="domain" description="C2H2-type" evidence="6">
    <location>
        <begin position="190"/>
        <end position="214"/>
    </location>
</feature>
<feature type="compositionally biased region" description="Acidic residues" evidence="5">
    <location>
        <begin position="172"/>
        <end position="187"/>
    </location>
</feature>
<feature type="region of interest" description="Disordered" evidence="5">
    <location>
        <begin position="167"/>
        <end position="187"/>
    </location>
</feature>
<dbReference type="InterPro" id="IPR051964">
    <property type="entry name" value="Chaperone_stress_response"/>
</dbReference>
<dbReference type="PANTHER" id="PTHR44029">
    <property type="entry name" value="DNAJ HOMOLOG SUBFAMILY C MEMBER 21"/>
    <property type="match status" value="1"/>
</dbReference>
<evidence type="ECO:0000256" key="5">
    <source>
        <dbReference type="SAM" id="MobiDB-lite"/>
    </source>
</evidence>
<dbReference type="EMBL" id="JAVHJO010000010">
    <property type="protein sequence ID" value="KAK6535662.1"/>
    <property type="molecule type" value="Genomic_DNA"/>
</dbReference>
<feature type="compositionally biased region" description="Acidic residues" evidence="5">
    <location>
        <begin position="254"/>
        <end position="273"/>
    </location>
</feature>
<dbReference type="GO" id="GO:0008270">
    <property type="term" value="F:zinc ion binding"/>
    <property type="evidence" value="ECO:0007669"/>
    <property type="project" value="UniProtKB-KW"/>
</dbReference>
<dbReference type="InterPro" id="IPR054076">
    <property type="entry name" value="ZUO1-like_ZHD"/>
</dbReference>
<feature type="region of interest" description="Disordered" evidence="5">
    <location>
        <begin position="223"/>
        <end position="357"/>
    </location>
</feature>
<dbReference type="InterPro" id="IPR013087">
    <property type="entry name" value="Znf_C2H2_type"/>
</dbReference>
<feature type="compositionally biased region" description="Basic and acidic residues" evidence="5">
    <location>
        <begin position="130"/>
        <end position="141"/>
    </location>
</feature>
<keyword evidence="8" id="KW-1185">Reference proteome</keyword>
<evidence type="ECO:0000256" key="4">
    <source>
        <dbReference type="PROSITE-ProRule" id="PRU00042"/>
    </source>
</evidence>
<dbReference type="InterPro" id="IPR022755">
    <property type="entry name" value="Znf_C2H2_jaz"/>
</dbReference>
<reference evidence="7 8" key="1">
    <citation type="submission" date="2019-10" db="EMBL/GenBank/DDBJ databases">
        <authorList>
            <person name="Palmer J.M."/>
        </authorList>
    </citation>
    <scope>NUCLEOTIDE SEQUENCE [LARGE SCALE GENOMIC DNA]</scope>
    <source>
        <strain evidence="7 8">TWF694</strain>
    </source>
</reference>
<gene>
    <name evidence="7" type="ORF">TWF694_002115</name>
</gene>
<keyword evidence="3" id="KW-0862">Zinc</keyword>
<dbReference type="GO" id="GO:0005737">
    <property type="term" value="C:cytoplasm"/>
    <property type="evidence" value="ECO:0007669"/>
    <property type="project" value="TreeGrafter"/>
</dbReference>
<evidence type="ECO:0000313" key="8">
    <source>
        <dbReference type="Proteomes" id="UP001365542"/>
    </source>
</evidence>
<dbReference type="Proteomes" id="UP001365542">
    <property type="component" value="Unassembled WGS sequence"/>
</dbReference>
<feature type="compositionally biased region" description="Basic and acidic residues" evidence="5">
    <location>
        <begin position="312"/>
        <end position="324"/>
    </location>
</feature>
<dbReference type="SMART" id="SM00451">
    <property type="entry name" value="ZnF_U1"/>
    <property type="match status" value="1"/>
</dbReference>
<dbReference type="Pfam" id="PF12171">
    <property type="entry name" value="zf-C2H2_jaz"/>
    <property type="match status" value="1"/>
</dbReference>
<dbReference type="InterPro" id="IPR003604">
    <property type="entry name" value="Matrin/U1-like-C_Znf_C2H2"/>
</dbReference>
<dbReference type="SMART" id="SM00355">
    <property type="entry name" value="ZnF_C2H2"/>
    <property type="match status" value="2"/>
</dbReference>
<evidence type="ECO:0000256" key="3">
    <source>
        <dbReference type="ARBA" id="ARBA00022833"/>
    </source>
</evidence>
<evidence type="ECO:0000256" key="1">
    <source>
        <dbReference type="ARBA" id="ARBA00022723"/>
    </source>
</evidence>
<evidence type="ECO:0000259" key="6">
    <source>
        <dbReference type="PROSITE" id="PS50157"/>
    </source>
</evidence>
<feature type="region of interest" description="Disordered" evidence="5">
    <location>
        <begin position="126"/>
        <end position="151"/>
    </location>
</feature>
<organism evidence="7 8">
    <name type="scientific">Orbilia ellipsospora</name>
    <dbReference type="NCBI Taxonomy" id="2528407"/>
    <lineage>
        <taxon>Eukaryota</taxon>
        <taxon>Fungi</taxon>
        <taxon>Dikarya</taxon>
        <taxon>Ascomycota</taxon>
        <taxon>Pezizomycotina</taxon>
        <taxon>Orbiliomycetes</taxon>
        <taxon>Orbiliales</taxon>
        <taxon>Orbiliaceae</taxon>
        <taxon>Orbilia</taxon>
    </lineage>
</organism>